<dbReference type="EMBL" id="CP060783">
    <property type="protein sequence ID" value="QNP50462.1"/>
    <property type="molecule type" value="Genomic_DNA"/>
</dbReference>
<dbReference type="Pfam" id="PF10066">
    <property type="entry name" value="DUF2304"/>
    <property type="match status" value="1"/>
</dbReference>
<name>A0A7H0GQ96_9BURK</name>
<protein>
    <submittedName>
        <fullName evidence="2">DUF2304 domain-containing protein</fullName>
    </submittedName>
</protein>
<keyword evidence="3" id="KW-1185">Reference proteome</keyword>
<feature type="transmembrane region" description="Helical" evidence="1">
    <location>
        <begin position="64"/>
        <end position="83"/>
    </location>
</feature>
<evidence type="ECO:0000313" key="2">
    <source>
        <dbReference type="EMBL" id="QNP50462.1"/>
    </source>
</evidence>
<gene>
    <name evidence="2" type="ORF">H9K75_08340</name>
</gene>
<dbReference type="AlphaFoldDB" id="A0A7H0GQ96"/>
<dbReference type="KEGG" id="daer:H9K75_08340"/>
<reference evidence="2 3" key="1">
    <citation type="submission" date="2020-08" db="EMBL/GenBank/DDBJ databases">
        <title>Genome sequence of Diaphorobacter aerolatus KACC 16536T.</title>
        <authorList>
            <person name="Hyun D.-W."/>
            <person name="Bae J.-W."/>
        </authorList>
    </citation>
    <scope>NUCLEOTIDE SEQUENCE [LARGE SCALE GENOMIC DNA]</scope>
    <source>
        <strain evidence="2 3">KACC 16536</strain>
    </source>
</reference>
<feature type="transmembrane region" description="Helical" evidence="1">
    <location>
        <begin position="30"/>
        <end position="52"/>
    </location>
</feature>
<proteinExistence type="predicted"/>
<organism evidence="2 3">
    <name type="scientific">Diaphorobacter aerolatus</name>
    <dbReference type="NCBI Taxonomy" id="1288495"/>
    <lineage>
        <taxon>Bacteria</taxon>
        <taxon>Pseudomonadati</taxon>
        <taxon>Pseudomonadota</taxon>
        <taxon>Betaproteobacteria</taxon>
        <taxon>Burkholderiales</taxon>
        <taxon>Comamonadaceae</taxon>
        <taxon>Diaphorobacter</taxon>
    </lineage>
</organism>
<dbReference type="RefSeq" id="WP_187725965.1">
    <property type="nucleotide sequence ID" value="NZ_CP060783.1"/>
</dbReference>
<keyword evidence="1" id="KW-1133">Transmembrane helix</keyword>
<sequence length="127" mass="14054">MASLQTTTMLLGVGLAILILYLIRRDHLYLMHGLFWVAVAAVAALLGAWPGLVDRIAYSVGISYPPALLLLFACIVLFVKALHADMVNTRIERDVRRLNQRLAMLEADMESLPRSPTATAATFSYHD</sequence>
<evidence type="ECO:0000256" key="1">
    <source>
        <dbReference type="SAM" id="Phobius"/>
    </source>
</evidence>
<evidence type="ECO:0000313" key="3">
    <source>
        <dbReference type="Proteomes" id="UP000516028"/>
    </source>
</evidence>
<dbReference type="Proteomes" id="UP000516028">
    <property type="component" value="Chromosome"/>
</dbReference>
<accession>A0A7H0GQ96</accession>
<keyword evidence="1" id="KW-0472">Membrane</keyword>
<dbReference type="InterPro" id="IPR019277">
    <property type="entry name" value="DUF2304"/>
</dbReference>
<feature type="transmembrane region" description="Helical" evidence="1">
    <location>
        <begin position="6"/>
        <end position="23"/>
    </location>
</feature>
<keyword evidence="1" id="KW-0812">Transmembrane</keyword>